<dbReference type="Proteomes" id="UP000553981">
    <property type="component" value="Unassembled WGS sequence"/>
</dbReference>
<dbReference type="InterPro" id="IPR046022">
    <property type="entry name" value="DUF5979"/>
</dbReference>
<feature type="region of interest" description="Disordered" evidence="1">
    <location>
        <begin position="2078"/>
        <end position="2114"/>
    </location>
</feature>
<dbReference type="EMBL" id="JABCUI010000001">
    <property type="protein sequence ID" value="NMW86364.1"/>
    <property type="molecule type" value="Genomic_DNA"/>
</dbReference>
<feature type="compositionally biased region" description="Polar residues" evidence="1">
    <location>
        <begin position="2081"/>
        <end position="2105"/>
    </location>
</feature>
<keyword evidence="2" id="KW-0812">Transmembrane</keyword>
<evidence type="ECO:0000256" key="1">
    <source>
        <dbReference type="SAM" id="MobiDB-lite"/>
    </source>
</evidence>
<name>A0A7Y0YB79_9ACTO</name>
<feature type="domain" description="DUF5979" evidence="3">
    <location>
        <begin position="985"/>
        <end position="1096"/>
    </location>
</feature>
<feature type="compositionally biased region" description="Low complexity" evidence="1">
    <location>
        <begin position="2451"/>
        <end position="2477"/>
    </location>
</feature>
<gene>
    <name evidence="4" type="ORF">HHJ67_01130</name>
</gene>
<feature type="region of interest" description="Disordered" evidence="1">
    <location>
        <begin position="1816"/>
        <end position="1846"/>
    </location>
</feature>
<reference evidence="4 5" key="1">
    <citation type="submission" date="2020-04" db="EMBL/GenBank/DDBJ databases">
        <title>Antimicrobial susceptibility and clonality of vaginal-derived multi-drug resistant Mobiluncus isolates in China.</title>
        <authorList>
            <person name="Zhang X."/>
        </authorList>
    </citation>
    <scope>NUCLEOTIDE SEQUENCE [LARGE SCALE GENOMIC DNA]</scope>
    <source>
        <strain evidence="4 5">19</strain>
    </source>
</reference>
<evidence type="ECO:0000256" key="2">
    <source>
        <dbReference type="SAM" id="Phobius"/>
    </source>
</evidence>
<evidence type="ECO:0000313" key="4">
    <source>
        <dbReference type="EMBL" id="NMW86364.1"/>
    </source>
</evidence>
<dbReference type="Pfam" id="PF19407">
    <property type="entry name" value="DUF5979"/>
    <property type="match status" value="3"/>
</dbReference>
<feature type="region of interest" description="Disordered" evidence="1">
    <location>
        <begin position="731"/>
        <end position="756"/>
    </location>
</feature>
<feature type="region of interest" description="Disordered" evidence="1">
    <location>
        <begin position="2186"/>
        <end position="2220"/>
    </location>
</feature>
<evidence type="ECO:0000259" key="3">
    <source>
        <dbReference type="Pfam" id="PF19407"/>
    </source>
</evidence>
<proteinExistence type="predicted"/>
<feature type="domain" description="DUF5979" evidence="3">
    <location>
        <begin position="1494"/>
        <end position="1614"/>
    </location>
</feature>
<sequence>MTTSVQGRIAMASMRTKRLASFVLAPCIVLTALAFALPALTVAENAAAATGQSAKPNTGPIGTDNDPWPQSFPRDTDMSHVSKMKQGRIALVFDFDPRYTWETMGGNRIPQGRNQKTTRNFDQSEQIKKYLKNLEGAPVQVGIYTFDRFDRTDRYQNVAWANTPDLPATSLENKDGFDKVMAKLDSLDATDGTGRRKGDGTAADDVSNQEQGLQKVLNDMDKYHYTDVFLFTVGMPNKCGVHDGGCPDVIKNLTEDQKKFLKKSGALKDDGTSAITEPHRWTYKSDPAIAAAVKAYEIQKKGAKLRLMHMYVNWGINDRAFQYAGYMLGEKIEGTIVPGPLGAEDHVKLNIPESIKDQWVTIRHAGNLGLYHSDRSMIDGRYDGKKIVEACNNWHGLGTLDLPKRDGFAQDIKLGGNNGNQYCNHVRDGKFGKTVVDWLQKAQGLAVINDQVDQDLRFIKPNANRQFSIKVAGGNDTSVKTAADGFFDHDGADGQVTEVKFTQPSPREQITPFKGTDHKLHNARCHGWNAGKKPETFYPEDINDPNGIPIGFKFTDEQLNVSRAGYQLAKCAVYSRPFQEVEIVKRAITAKDDPINTVLGPGKVKENNQVVTKPGATYEFAWKCVDPLNHDVNKVISSSETVSAGKRTLEIKGKVNNLYEWKPLGIGKTITENNQPKSMLPVGAKCEVTEKIKLPAGYYADERENAAKANQLYTSENRVEGRNYQIEIPANASDQEKQHPETVGQTQNQDKQATGGHTFGATIRYEQGSITASGVSPISQLVSTTTYRSRKAGIHFTLKLDNPENDPAYDTVLAKEKAKTARNGVTLVPVYYNCRFMPDPKKPLELPETNQGYIPTPVQSGWMYVPVKQGEATGEAYIGYQGVNERGELPKQGGQEVKVPTWPVGTHCLFSTVAPPEAEQQSTGRPLDLPGFTSTEKYSSTVCAGHDYQPGDGEIECGKNYFWVGSDREHTIKLTQEFYRQHGQLEVSKVLKGSAISQGLATPYEMKLGCQQERVKLPVNDNGLTRGNDGSYTFTVKPGEPRTIQGVPAAANCQLSETNSNKTKIRNVTVTIPRTQEIAPLKDLSKPHQVEVENTLEYTPGSLKITHKGTYDNNLTSAMQEQIQNQNRNIELRCTDLDGKVTTQSVQLHPGDTSVIPNLSAGSKCVVSADTSGFSVQTQDDPNAGPSEHYIQVASKPVEVTINPGSNESTVESSFSHLTAGELTIFSRVKQWPAYGAVRGKLPRNVSAEITCGSQSYWTKTLDLDMTVPSTISGTNLPENTACKLHVKVFNTWPTEIEGTTEFKAGAGNKLTAANSPAEEFDFTTPRSNQTGTSLVLAHSFREAQSTAKFRLDTPQMWTSADENANTGVKVPDSWKAALLKGMSAVPNEVTCKLGNDTVSRPVNLDPQGNFAQTQVPRGWKCQAAVSPRLLKIAGTDLKESKWSPSGPAGATAKNFDAKVAGADPQAPVTLDWTAGDEFSATLSNTYRVQLASFNVKKKVGGEGVGAIPAEYQFKIHYSCTLNGETIDLPAPANINDKTAEAYEVVNGNNSAWDAAAHLKKDLEKRFSGTLQTEKTVDIVRFQQGEWHPIDALPAGAVCTVYEDAAAKVDSSRLDNYWELAAGYRGREPAAKCEADSKKCTPTSETNNDGLGGAKVFLPTDTPSQANRFYKDKQNAKNDQGKPLNPQVPQKFPENFAGTLVPWNNYTFDKAKQLRLTMKLEGNGKELLAGQTLHTRLYCQPPAMRDQNKRLVASQSTKGRNVINADLEFKVTPDALRSGHIEATSDVKLPVNYKCVIAQKMFSLGDGLATIRLSADSGPDNIQPQSSAPADLGTGTTGSTPVKSNSATTEQLQEFFTSHDDPDATGKKIEFKEYTADDRNLFQGADENYIAAFQMPAKLQEGATVGFTLTNLLSRPGVDFTVAHQLIDNVSGYYNLGGKLNDAHALSYKLAYECQDQYLKEKYRDGTTEKTRPLTYQGEVALGVNQEVQLFAAADPNAASSGTVSSGQPKFIPASSSCAFWLNNAGGDPIAGYPAVQLLTSSMVQGDAKLAGRFHNQRKSAERDPGQLKAKPIVFEKDPSATANSGNSGATAPNGVASGSSSQPANPAKAGEKATPLKAKLTFDTWYFTERQELSLSTYTYGAKADEAIAPDTKFTYEYTCNYPQLPGMTFDGATRKLEGISLGDRVSLGQDTSEPCDRAPSGGGTAASSQPGEPAPAPKQCVKRVVPAGTSCTVTGHQPSRPAAQNYLNVVTNQVTNQPDLWDIDKNGQPEGKPRITSKTVEKIVKQTGADGSFTVQLGGQTNGKDNPLDVIIGHIVYMHGAEIYVRRVDDQHHPVKDAKFDLYTQPVNAVTAGTSPAAKSQVSFTPDVDSSGQATGWYRAILAPGTYWVGTTNTGANGAELLWQRYQFDVSIADKKNGQNLNPEFDTVVTLSERSQHSGLVTLSKRELTTTPGSTAGSTPSSSSNPTPSSSPNATVPYTSSQDLNSLNATDFVKWDLEIGDIRFGTLPLTGGKLPWMLGSAGMLMGAAVILMWRLPRREDFTSGKEA</sequence>
<feature type="compositionally biased region" description="Polar residues" evidence="1">
    <location>
        <begin position="743"/>
        <end position="752"/>
    </location>
</feature>
<feature type="domain" description="DUF5979" evidence="3">
    <location>
        <begin position="1123"/>
        <end position="1202"/>
    </location>
</feature>
<comment type="caution">
    <text evidence="4">The sequence shown here is derived from an EMBL/GenBank/DDBJ whole genome shotgun (WGS) entry which is preliminary data.</text>
</comment>
<accession>A0A7Y0YB79</accession>
<organism evidence="4 5">
    <name type="scientific">Mobiluncus curtisii</name>
    <dbReference type="NCBI Taxonomy" id="2051"/>
    <lineage>
        <taxon>Bacteria</taxon>
        <taxon>Bacillati</taxon>
        <taxon>Actinomycetota</taxon>
        <taxon>Actinomycetes</taxon>
        <taxon>Actinomycetales</taxon>
        <taxon>Actinomycetaceae</taxon>
        <taxon>Mobiluncus</taxon>
    </lineage>
</organism>
<keyword evidence="2" id="KW-0472">Membrane</keyword>
<keyword evidence="2" id="KW-1133">Transmembrane helix</keyword>
<feature type="transmembrane region" description="Helical" evidence="2">
    <location>
        <begin position="2516"/>
        <end position="2537"/>
    </location>
</feature>
<feature type="compositionally biased region" description="Polar residues" evidence="1">
    <location>
        <begin position="1837"/>
        <end position="1846"/>
    </location>
</feature>
<feature type="region of interest" description="Disordered" evidence="1">
    <location>
        <begin position="49"/>
        <end position="74"/>
    </location>
</feature>
<feature type="region of interest" description="Disordered" evidence="1">
    <location>
        <begin position="2447"/>
        <end position="2484"/>
    </location>
</feature>
<feature type="region of interest" description="Disordered" evidence="1">
    <location>
        <begin position="189"/>
        <end position="209"/>
    </location>
</feature>
<protein>
    <recommendedName>
        <fullName evidence="3">DUF5979 domain-containing protein</fullName>
    </recommendedName>
</protein>
<evidence type="ECO:0000313" key="5">
    <source>
        <dbReference type="Proteomes" id="UP000553981"/>
    </source>
</evidence>